<dbReference type="OrthoDB" id="9792152at2"/>
<reference evidence="3" key="1">
    <citation type="submission" date="2017-02" db="EMBL/GenBank/DDBJ databases">
        <authorList>
            <person name="Varghese N."/>
            <person name="Submissions S."/>
        </authorList>
    </citation>
    <scope>NUCLEOTIDE SEQUENCE [LARGE SCALE GENOMIC DNA]</scope>
    <source>
        <strain evidence="3">ATCC 51356</strain>
    </source>
</reference>
<keyword evidence="3" id="KW-1185">Reference proteome</keyword>
<organism evidence="2 3">
    <name type="scientific">Porphyromonas circumdentaria</name>
    <dbReference type="NCBI Taxonomy" id="29524"/>
    <lineage>
        <taxon>Bacteria</taxon>
        <taxon>Pseudomonadati</taxon>
        <taxon>Bacteroidota</taxon>
        <taxon>Bacteroidia</taxon>
        <taxon>Bacteroidales</taxon>
        <taxon>Porphyromonadaceae</taxon>
        <taxon>Porphyromonas</taxon>
    </lineage>
</organism>
<dbReference type="Proteomes" id="UP000190121">
    <property type="component" value="Unassembled WGS sequence"/>
</dbReference>
<dbReference type="InterPro" id="IPR026444">
    <property type="entry name" value="Secre_tail"/>
</dbReference>
<evidence type="ECO:0000313" key="3">
    <source>
        <dbReference type="Proteomes" id="UP000190121"/>
    </source>
</evidence>
<dbReference type="AlphaFoldDB" id="A0A1T4N0J6"/>
<feature type="transmembrane region" description="Helical" evidence="1">
    <location>
        <begin position="7"/>
        <end position="27"/>
    </location>
</feature>
<name>A0A1T4N0J6_9PORP</name>
<proteinExistence type="predicted"/>
<dbReference type="RefSeq" id="WP_078736895.1">
    <property type="nucleotide sequence ID" value="NZ_FUXE01000008.1"/>
</dbReference>
<dbReference type="NCBIfam" id="TIGR04183">
    <property type="entry name" value="Por_Secre_tail"/>
    <property type="match status" value="1"/>
</dbReference>
<protein>
    <submittedName>
        <fullName evidence="2">Por secretion system C-terminal sorting domain-containing protein</fullName>
    </submittedName>
</protein>
<evidence type="ECO:0000256" key="1">
    <source>
        <dbReference type="SAM" id="Phobius"/>
    </source>
</evidence>
<accession>A0A1T4N0J6</accession>
<gene>
    <name evidence="2" type="ORF">SAMN02745171_00967</name>
</gene>
<keyword evidence="1" id="KW-0472">Membrane</keyword>
<sequence length="126" mass="13967">MKQHTTCIYKIFTVGVCALLFSIFQAYSSGATDVTSLPSEVELSFVQSPDTSPSNGVAVTSSDLIINLPFEEQSIVIYDITGRVWYRTTSTGEKQLYISRSSLPTGLVLIEIVSKEKQKRIIKIKL</sequence>
<dbReference type="EMBL" id="FUXE01000008">
    <property type="protein sequence ID" value="SJZ72651.1"/>
    <property type="molecule type" value="Genomic_DNA"/>
</dbReference>
<keyword evidence="1" id="KW-0812">Transmembrane</keyword>
<dbReference type="STRING" id="29524.SAMN02745171_00967"/>
<keyword evidence="1" id="KW-1133">Transmembrane helix</keyword>
<evidence type="ECO:0000313" key="2">
    <source>
        <dbReference type="EMBL" id="SJZ72651.1"/>
    </source>
</evidence>